<keyword evidence="1" id="KW-0732">Signal</keyword>
<feature type="chain" id="PRO_5046130413" description="Lipoprotein" evidence="1">
    <location>
        <begin position="23"/>
        <end position="122"/>
    </location>
</feature>
<proteinExistence type="predicted"/>
<dbReference type="EMBL" id="CP071091">
    <property type="protein sequence ID" value="QSQ10837.1"/>
    <property type="molecule type" value="Genomic_DNA"/>
</dbReference>
<gene>
    <name evidence="2" type="ORF">JY572_20625</name>
</gene>
<evidence type="ECO:0000313" key="3">
    <source>
        <dbReference type="Proteomes" id="UP000663090"/>
    </source>
</evidence>
<sequence>MRRYVFVMGTLAWLTACSGSGASDSAVCKDVVSRYCQSEECPEVADQLLPGTGCESSLLERTGCGAEDFAFSTPTRERMLECRTPFVQATTTTGRPPSCVDAASFIEACPDVAAFFRGEPPP</sequence>
<accession>A0ABX7MZB2</accession>
<evidence type="ECO:0008006" key="4">
    <source>
        <dbReference type="Google" id="ProtNLM"/>
    </source>
</evidence>
<dbReference type="Proteomes" id="UP000663090">
    <property type="component" value="Chromosome"/>
</dbReference>
<reference evidence="2 3" key="1">
    <citation type="submission" date="2021-02" db="EMBL/GenBank/DDBJ databases">
        <title>De Novo genome assembly of isolated myxobacteria.</title>
        <authorList>
            <person name="Stevens D.C."/>
        </authorList>
    </citation>
    <scope>NUCLEOTIDE SEQUENCE [LARGE SCALE GENOMIC DNA]</scope>
    <source>
        <strain evidence="2 3">SCHIC003</strain>
    </source>
</reference>
<evidence type="ECO:0000313" key="2">
    <source>
        <dbReference type="EMBL" id="QSQ10837.1"/>
    </source>
</evidence>
<evidence type="ECO:0000256" key="1">
    <source>
        <dbReference type="SAM" id="SignalP"/>
    </source>
</evidence>
<organism evidence="2 3">
    <name type="scientific">Myxococcus landrumensis</name>
    <dbReference type="NCBI Taxonomy" id="2813577"/>
    <lineage>
        <taxon>Bacteria</taxon>
        <taxon>Pseudomonadati</taxon>
        <taxon>Myxococcota</taxon>
        <taxon>Myxococcia</taxon>
        <taxon>Myxococcales</taxon>
        <taxon>Cystobacterineae</taxon>
        <taxon>Myxococcaceae</taxon>
        <taxon>Myxococcus</taxon>
    </lineage>
</organism>
<protein>
    <recommendedName>
        <fullName evidence="4">Lipoprotein</fullName>
    </recommendedName>
</protein>
<feature type="signal peptide" evidence="1">
    <location>
        <begin position="1"/>
        <end position="22"/>
    </location>
</feature>
<keyword evidence="3" id="KW-1185">Reference proteome</keyword>
<dbReference type="RefSeq" id="WP_206712602.1">
    <property type="nucleotide sequence ID" value="NZ_CP071091.1"/>
</dbReference>
<dbReference type="PROSITE" id="PS51257">
    <property type="entry name" value="PROKAR_LIPOPROTEIN"/>
    <property type="match status" value="1"/>
</dbReference>
<name>A0ABX7MZB2_9BACT</name>